<dbReference type="InterPro" id="IPR036034">
    <property type="entry name" value="PDZ_sf"/>
</dbReference>
<dbReference type="SMART" id="SM00228">
    <property type="entry name" value="PDZ"/>
    <property type="match status" value="1"/>
</dbReference>
<dbReference type="GO" id="GO:0004252">
    <property type="term" value="F:serine-type endopeptidase activity"/>
    <property type="evidence" value="ECO:0007669"/>
    <property type="project" value="InterPro"/>
</dbReference>
<dbReference type="Proteomes" id="UP000178835">
    <property type="component" value="Unassembled WGS sequence"/>
</dbReference>
<protein>
    <recommendedName>
        <fullName evidence="3">PDZ domain-containing protein</fullName>
    </recommendedName>
</protein>
<name>A0A1G2HFM2_9BACT</name>
<reference evidence="4 5" key="1">
    <citation type="journal article" date="2016" name="Nat. Commun.">
        <title>Thousands of microbial genomes shed light on interconnected biogeochemical processes in an aquifer system.</title>
        <authorList>
            <person name="Anantharaman K."/>
            <person name="Brown C.T."/>
            <person name="Hug L.A."/>
            <person name="Sharon I."/>
            <person name="Castelle C.J."/>
            <person name="Probst A.J."/>
            <person name="Thomas B.C."/>
            <person name="Singh A."/>
            <person name="Wilkins M.J."/>
            <person name="Karaoz U."/>
            <person name="Brodie E.L."/>
            <person name="Williams K.H."/>
            <person name="Hubbard S.S."/>
            <person name="Banfield J.F."/>
        </authorList>
    </citation>
    <scope>NUCLEOTIDE SEQUENCE [LARGE SCALE GENOMIC DNA]</scope>
</reference>
<keyword evidence="2" id="KW-0378">Hydrolase</keyword>
<dbReference type="InterPro" id="IPR001940">
    <property type="entry name" value="Peptidase_S1C"/>
</dbReference>
<proteinExistence type="predicted"/>
<evidence type="ECO:0000313" key="5">
    <source>
        <dbReference type="Proteomes" id="UP000178835"/>
    </source>
</evidence>
<dbReference type="SUPFAM" id="SSF50494">
    <property type="entry name" value="Trypsin-like serine proteases"/>
    <property type="match status" value="1"/>
</dbReference>
<keyword evidence="1" id="KW-0645">Protease</keyword>
<dbReference type="InterPro" id="IPR051201">
    <property type="entry name" value="Chloro_Bact_Ser_Proteases"/>
</dbReference>
<dbReference type="PANTHER" id="PTHR43343:SF3">
    <property type="entry name" value="PROTEASE DO-LIKE 8, CHLOROPLASTIC"/>
    <property type="match status" value="1"/>
</dbReference>
<comment type="caution">
    <text evidence="4">The sequence shown here is derived from an EMBL/GenBank/DDBJ whole genome shotgun (WGS) entry which is preliminary data.</text>
</comment>
<evidence type="ECO:0000256" key="2">
    <source>
        <dbReference type="ARBA" id="ARBA00022801"/>
    </source>
</evidence>
<dbReference type="Gene3D" id="2.40.10.120">
    <property type="match status" value="1"/>
</dbReference>
<organism evidence="4 5">
    <name type="scientific">Candidatus Spechtbacteria bacterium RIFCSPLOWO2_01_FULL_43_12</name>
    <dbReference type="NCBI Taxonomy" id="1802162"/>
    <lineage>
        <taxon>Bacteria</taxon>
        <taxon>Candidatus Spechtiibacteriota</taxon>
    </lineage>
</organism>
<dbReference type="PRINTS" id="PR00834">
    <property type="entry name" value="PROTEASES2C"/>
</dbReference>
<dbReference type="Pfam" id="PF13180">
    <property type="entry name" value="PDZ_2"/>
    <property type="match status" value="1"/>
</dbReference>
<dbReference type="PANTHER" id="PTHR43343">
    <property type="entry name" value="PEPTIDASE S12"/>
    <property type="match status" value="1"/>
</dbReference>
<dbReference type="GO" id="GO:0006508">
    <property type="term" value="P:proteolysis"/>
    <property type="evidence" value="ECO:0007669"/>
    <property type="project" value="UniProtKB-KW"/>
</dbReference>
<sequence>MEDTKIIEIIKNSTPAVISIVITKDLPKIEGFYQMPYQGRKFLIPKINKKEKEEVKIGGGSGFLVSADGIILTNSHVVHDTKAEYTAFLDHEEKTKHEVEVIARDPIHDIAICKIKGNNLPYLELGDSTTLQLGESVIAVGNALGEFSNTVSLGIISGLSRFIKAQQGGRGYAERLRGLIQTDAAINPGNSGGPLINMEGKVVGINTAVVFGAQNIGFSIPVNQARIDIEEVKQYGRIRMPFLGVRYIIISEDMQKQNKLPVDHGALIMREALGDTAVVRGSSADKVGLKEFDIILEADGKEITRENTLQDLIQEHKMGDKIKIKVLRDKKEKEMEIELEEKSK</sequence>
<dbReference type="CDD" id="cd06779">
    <property type="entry name" value="cpPDZ_Deg_HtrA-like"/>
    <property type="match status" value="1"/>
</dbReference>
<accession>A0A1G2HFM2</accession>
<evidence type="ECO:0000259" key="3">
    <source>
        <dbReference type="SMART" id="SM00228"/>
    </source>
</evidence>
<dbReference type="InterPro" id="IPR009003">
    <property type="entry name" value="Peptidase_S1_PA"/>
</dbReference>
<dbReference type="AlphaFoldDB" id="A0A1G2HFM2"/>
<dbReference type="EMBL" id="MHOH01000004">
    <property type="protein sequence ID" value="OGZ61189.1"/>
    <property type="molecule type" value="Genomic_DNA"/>
</dbReference>
<feature type="domain" description="PDZ" evidence="3">
    <location>
        <begin position="241"/>
        <end position="330"/>
    </location>
</feature>
<evidence type="ECO:0000313" key="4">
    <source>
        <dbReference type="EMBL" id="OGZ61189.1"/>
    </source>
</evidence>
<dbReference type="InterPro" id="IPR001478">
    <property type="entry name" value="PDZ"/>
</dbReference>
<dbReference type="Gene3D" id="2.30.42.10">
    <property type="match status" value="1"/>
</dbReference>
<evidence type="ECO:0000256" key="1">
    <source>
        <dbReference type="ARBA" id="ARBA00022670"/>
    </source>
</evidence>
<gene>
    <name evidence="4" type="ORF">A2919_00325</name>
</gene>
<dbReference type="Pfam" id="PF13365">
    <property type="entry name" value="Trypsin_2"/>
    <property type="match status" value="1"/>
</dbReference>
<dbReference type="SUPFAM" id="SSF50156">
    <property type="entry name" value="PDZ domain-like"/>
    <property type="match status" value="1"/>
</dbReference>